<organism evidence="2 3">
    <name type="scientific">Candidatus Enterococcus moelleringii</name>
    <dbReference type="NCBI Taxonomy" id="2815325"/>
    <lineage>
        <taxon>Bacteria</taxon>
        <taxon>Bacillati</taxon>
        <taxon>Bacillota</taxon>
        <taxon>Bacilli</taxon>
        <taxon>Lactobacillales</taxon>
        <taxon>Enterococcaceae</taxon>
        <taxon>Enterococcus</taxon>
    </lineage>
</organism>
<evidence type="ECO:0000313" key="2">
    <source>
        <dbReference type="EMBL" id="MBO1304806.1"/>
    </source>
</evidence>
<keyword evidence="1" id="KW-0472">Membrane</keyword>
<sequence>MCIYIKNLKKGDAFLSAYETIQTIISFGMFTITLIALVVELLKNDKKK</sequence>
<reference evidence="2 3" key="1">
    <citation type="submission" date="2021-03" db="EMBL/GenBank/DDBJ databases">
        <title>Enterococcal diversity collection.</title>
        <authorList>
            <person name="Gilmore M.S."/>
            <person name="Schwartzman J."/>
            <person name="Van Tyne D."/>
            <person name="Martin M."/>
            <person name="Earl A.M."/>
            <person name="Manson A.L."/>
            <person name="Straub T."/>
            <person name="Salamzade R."/>
            <person name="Saavedra J."/>
            <person name="Lebreton F."/>
            <person name="Prichula J."/>
            <person name="Schaufler K."/>
            <person name="Gaca A."/>
            <person name="Sgardioli B."/>
            <person name="Wagenaar J."/>
            <person name="Strong T."/>
        </authorList>
    </citation>
    <scope>NUCLEOTIDE SEQUENCE [LARGE SCALE GENOMIC DNA]</scope>
    <source>
        <strain evidence="2 3">669A</strain>
    </source>
</reference>
<keyword evidence="3" id="KW-1185">Reference proteome</keyword>
<dbReference type="Proteomes" id="UP000664601">
    <property type="component" value="Unassembled WGS sequence"/>
</dbReference>
<feature type="transmembrane region" description="Helical" evidence="1">
    <location>
        <begin position="20"/>
        <end position="42"/>
    </location>
</feature>
<proteinExistence type="predicted"/>
<dbReference type="EMBL" id="JAFREM010000003">
    <property type="protein sequence ID" value="MBO1304806.1"/>
    <property type="molecule type" value="Genomic_DNA"/>
</dbReference>
<keyword evidence="1" id="KW-0812">Transmembrane</keyword>
<evidence type="ECO:0000313" key="3">
    <source>
        <dbReference type="Proteomes" id="UP000664601"/>
    </source>
</evidence>
<dbReference type="InterPro" id="IPR031616">
    <property type="entry name" value="BsrE-like"/>
</dbReference>
<keyword evidence="1" id="KW-1133">Transmembrane helix</keyword>
<name>A0ABS3L5B2_9ENTE</name>
<protein>
    <submittedName>
        <fullName evidence="2">Holin-like toxin</fullName>
    </submittedName>
</protein>
<comment type="caution">
    <text evidence="2">The sequence shown here is derived from an EMBL/GenBank/DDBJ whole genome shotgun (WGS) entry which is preliminary data.</text>
</comment>
<accession>A0ABS3L5B2</accession>
<evidence type="ECO:0000256" key="1">
    <source>
        <dbReference type="SAM" id="Phobius"/>
    </source>
</evidence>
<gene>
    <name evidence="2" type="ORF">JZO70_01435</name>
</gene>
<dbReference type="Pfam" id="PF16935">
    <property type="entry name" value="Hol_Tox"/>
    <property type="match status" value="1"/>
</dbReference>